<proteinExistence type="predicted"/>
<gene>
    <name evidence="3" type="ORF">PHLCEN_2v10220</name>
</gene>
<keyword evidence="4" id="KW-1185">Reference proteome</keyword>
<evidence type="ECO:0000259" key="2">
    <source>
        <dbReference type="Pfam" id="PF12110"/>
    </source>
</evidence>
<organism evidence="3 4">
    <name type="scientific">Hermanssonia centrifuga</name>
    <dbReference type="NCBI Taxonomy" id="98765"/>
    <lineage>
        <taxon>Eukaryota</taxon>
        <taxon>Fungi</taxon>
        <taxon>Dikarya</taxon>
        <taxon>Basidiomycota</taxon>
        <taxon>Agaricomycotina</taxon>
        <taxon>Agaricomycetes</taxon>
        <taxon>Polyporales</taxon>
        <taxon>Meruliaceae</taxon>
        <taxon>Hermanssonia</taxon>
    </lineage>
</organism>
<evidence type="ECO:0000313" key="4">
    <source>
        <dbReference type="Proteomes" id="UP000186601"/>
    </source>
</evidence>
<name>A0A2R6NNJ3_9APHY</name>
<dbReference type="Proteomes" id="UP000186601">
    <property type="component" value="Unassembled WGS sequence"/>
</dbReference>
<evidence type="ECO:0000313" key="3">
    <source>
        <dbReference type="EMBL" id="PSR73989.1"/>
    </source>
</evidence>
<sequence length="603" mass="66324">MEFVNLSHTAIEPDADGVPIAIPSRQMAFGSFATLFPPTDRSFEALLFRLGHALFDPIDLRLADAVTVDIRNRITTLRRKTALSKWLQSAVSTAVDADVRENPGDCTATVFALLTGDQVEKACNVAMDNGNVKLATLLAQAGGDEEFKEDIRAQLAVWREQRIDAHVDENIRKVYALLAGVVDILEGSKGSGFERCPDVHLSKGLDWKRAFGLHFWFGDALDAPASSAFESYSRHMSQEGSSVAQPVPWYKEESDQCTTGWKLPSGSEPPDALFSLIKLSSKPACSLSQVLTPLSFSPSPSDYRLPWHLYILLSRCLRIRDFADRGDPGVRADEDDASSESGVEGHSPSADLLASSFALQLEQTGMLQEAVFVLLHIEGSSGRRRAIKDLLGRNAIRLDDWITRGLIGSLKIPMAWINEAKAVHALASGNVYEAYELYLAAGMYNSAHELAVLELAPDAIIKDDLELLKDLFERIDGHAVDGWHVRGKAFLDYAHAMTRLPELRERLVGVNAVPDVTDSTELEELSRSVPKLIGILPDVLHDHSDIRHTAALAEMISGLTLRLDQLRPPALGSLRSAPVPEATKLHHMRSVAYEKFLRTIEVA</sequence>
<comment type="caution">
    <text evidence="3">The sequence shown here is derived from an EMBL/GenBank/DDBJ whole genome shotgun (WGS) entry which is preliminary data.</text>
</comment>
<feature type="region of interest" description="Disordered" evidence="1">
    <location>
        <begin position="328"/>
        <end position="348"/>
    </location>
</feature>
<dbReference type="STRING" id="98765.A0A2R6NNJ3"/>
<reference evidence="3 4" key="1">
    <citation type="submission" date="2018-02" db="EMBL/GenBank/DDBJ databases">
        <title>Genome sequence of the basidiomycete white-rot fungus Phlebia centrifuga.</title>
        <authorList>
            <person name="Granchi Z."/>
            <person name="Peng M."/>
            <person name="de Vries R.P."/>
            <person name="Hilden K."/>
            <person name="Makela M.R."/>
            <person name="Grigoriev I."/>
            <person name="Riley R."/>
        </authorList>
    </citation>
    <scope>NUCLEOTIDE SEQUENCE [LARGE SCALE GENOMIC DNA]</scope>
    <source>
        <strain evidence="3 4">FBCC195</strain>
    </source>
</reference>
<evidence type="ECO:0000256" key="1">
    <source>
        <dbReference type="SAM" id="MobiDB-lite"/>
    </source>
</evidence>
<dbReference type="AlphaFoldDB" id="A0A2R6NNJ3"/>
<dbReference type="Gene3D" id="1.25.40.690">
    <property type="match status" value="1"/>
</dbReference>
<dbReference type="EMBL" id="MLYV02001037">
    <property type="protein sequence ID" value="PSR73989.1"/>
    <property type="molecule type" value="Genomic_DNA"/>
</dbReference>
<dbReference type="InterPro" id="IPR021967">
    <property type="entry name" value="Nup98_C"/>
</dbReference>
<feature type="domain" description="Nuclear pore complex protein NUP96 C-terminal" evidence="2">
    <location>
        <begin position="109"/>
        <end position="424"/>
    </location>
</feature>
<dbReference type="Pfam" id="PF12110">
    <property type="entry name" value="Nup96"/>
    <property type="match status" value="1"/>
</dbReference>
<protein>
    <recommendedName>
        <fullName evidence="2">Nuclear pore complex protein NUP96 C-terminal domain-containing protein</fullName>
    </recommendedName>
</protein>
<accession>A0A2R6NNJ3</accession>
<dbReference type="OrthoDB" id="3797628at2759"/>